<protein>
    <submittedName>
        <fullName evidence="2">Amb_all domain-containing protein</fullName>
    </submittedName>
</protein>
<name>A0A1I7WPM9_HETBA</name>
<sequence length="86" mass="9582">MKVARGGVIECQRRDVSTRGGINNTALDHAHFTHYDSARATLGIANITIDILSDAVCITQYPSKTDDYRTIIRPHSILLADRARWS</sequence>
<keyword evidence="1" id="KW-1185">Reference proteome</keyword>
<organism evidence="1 2">
    <name type="scientific">Heterorhabditis bacteriophora</name>
    <name type="common">Entomopathogenic nematode worm</name>
    <dbReference type="NCBI Taxonomy" id="37862"/>
    <lineage>
        <taxon>Eukaryota</taxon>
        <taxon>Metazoa</taxon>
        <taxon>Ecdysozoa</taxon>
        <taxon>Nematoda</taxon>
        <taxon>Chromadorea</taxon>
        <taxon>Rhabditida</taxon>
        <taxon>Rhabditina</taxon>
        <taxon>Rhabditomorpha</taxon>
        <taxon>Strongyloidea</taxon>
        <taxon>Heterorhabditidae</taxon>
        <taxon>Heterorhabditis</taxon>
    </lineage>
</organism>
<dbReference type="WBParaSite" id="Hba_07106">
    <property type="protein sequence ID" value="Hba_07106"/>
    <property type="gene ID" value="Hba_07106"/>
</dbReference>
<reference evidence="2" key="1">
    <citation type="submission" date="2016-11" db="UniProtKB">
        <authorList>
            <consortium name="WormBaseParasite"/>
        </authorList>
    </citation>
    <scope>IDENTIFICATION</scope>
</reference>
<evidence type="ECO:0000313" key="1">
    <source>
        <dbReference type="Proteomes" id="UP000095283"/>
    </source>
</evidence>
<dbReference type="AlphaFoldDB" id="A0A1I7WPM9"/>
<proteinExistence type="predicted"/>
<accession>A0A1I7WPM9</accession>
<dbReference type="Proteomes" id="UP000095283">
    <property type="component" value="Unplaced"/>
</dbReference>
<evidence type="ECO:0000313" key="2">
    <source>
        <dbReference type="WBParaSite" id="Hba_07106"/>
    </source>
</evidence>